<dbReference type="RefSeq" id="WP_355668644.1">
    <property type="nucleotide sequence ID" value="NZ_JBEXRX010000373.1"/>
</dbReference>
<sequence length="111" mass="12002">MSRAPAEAFAKTGVVPSTVGLGVVDVTASTLRRYVGGDDPARRPRPDDGRTWRKGFNAGDAKTVDGHQQFKVGVHLPPLDQTSKSVWLRVEAKDANGGTVTRTINHAYFLK</sequence>
<reference evidence="2 3" key="1">
    <citation type="submission" date="2024-06" db="EMBL/GenBank/DDBJ databases">
        <title>The Natural Products Discovery Center: Release of the First 8490 Sequenced Strains for Exploring Actinobacteria Biosynthetic Diversity.</title>
        <authorList>
            <person name="Kalkreuter E."/>
            <person name="Kautsar S.A."/>
            <person name="Yang D."/>
            <person name="Bader C.D."/>
            <person name="Teijaro C.N."/>
            <person name="Fluegel L."/>
            <person name="Davis C.M."/>
            <person name="Simpson J.R."/>
            <person name="Lauterbach L."/>
            <person name="Steele A.D."/>
            <person name="Gui C."/>
            <person name="Meng S."/>
            <person name="Li G."/>
            <person name="Viehrig K."/>
            <person name="Ye F."/>
            <person name="Su P."/>
            <person name="Kiefer A.F."/>
            <person name="Nichols A."/>
            <person name="Cepeda A.J."/>
            <person name="Yan W."/>
            <person name="Fan B."/>
            <person name="Jiang Y."/>
            <person name="Adhikari A."/>
            <person name="Zheng C.-J."/>
            <person name="Schuster L."/>
            <person name="Cowan T.M."/>
            <person name="Smanski M.J."/>
            <person name="Chevrette M.G."/>
            <person name="De Carvalho L.P.S."/>
            <person name="Shen B."/>
        </authorList>
    </citation>
    <scope>NUCLEOTIDE SEQUENCE [LARGE SCALE GENOMIC DNA]</scope>
    <source>
        <strain evidence="2 3">NPDC006286</strain>
    </source>
</reference>
<feature type="compositionally biased region" description="Basic and acidic residues" evidence="1">
    <location>
        <begin position="35"/>
        <end position="51"/>
    </location>
</feature>
<protein>
    <submittedName>
        <fullName evidence="2">Uncharacterized protein</fullName>
    </submittedName>
</protein>
<evidence type="ECO:0000256" key="1">
    <source>
        <dbReference type="SAM" id="MobiDB-lite"/>
    </source>
</evidence>
<evidence type="ECO:0000313" key="3">
    <source>
        <dbReference type="Proteomes" id="UP001550348"/>
    </source>
</evidence>
<comment type="caution">
    <text evidence="2">The sequence shown here is derived from an EMBL/GenBank/DDBJ whole genome shotgun (WGS) entry which is preliminary data.</text>
</comment>
<name>A0ABV2VWJ9_9ACTN</name>
<feature type="region of interest" description="Disordered" evidence="1">
    <location>
        <begin position="34"/>
        <end position="60"/>
    </location>
</feature>
<organism evidence="2 3">
    <name type="scientific">Micromonospora fulviviridis</name>
    <dbReference type="NCBI Taxonomy" id="47860"/>
    <lineage>
        <taxon>Bacteria</taxon>
        <taxon>Bacillati</taxon>
        <taxon>Actinomycetota</taxon>
        <taxon>Actinomycetes</taxon>
        <taxon>Micromonosporales</taxon>
        <taxon>Micromonosporaceae</taxon>
        <taxon>Micromonospora</taxon>
    </lineage>
</organism>
<dbReference type="EMBL" id="JBEXRX010000373">
    <property type="protein sequence ID" value="MEU0157190.1"/>
    <property type="molecule type" value="Genomic_DNA"/>
</dbReference>
<proteinExistence type="predicted"/>
<accession>A0ABV2VWJ9</accession>
<keyword evidence="3" id="KW-1185">Reference proteome</keyword>
<evidence type="ECO:0000313" key="2">
    <source>
        <dbReference type="EMBL" id="MEU0157190.1"/>
    </source>
</evidence>
<gene>
    <name evidence="2" type="ORF">ABZ071_36210</name>
</gene>
<dbReference type="Proteomes" id="UP001550348">
    <property type="component" value="Unassembled WGS sequence"/>
</dbReference>